<reference evidence="2" key="1">
    <citation type="submission" date="2017-10" db="EMBL/GenBank/DDBJ databases">
        <title>Whole genome sequencing of various Bordetella species.</title>
        <authorList>
            <person name="Weigand M.R."/>
            <person name="Loparev V."/>
            <person name="Peng Y."/>
            <person name="Bowden K.E."/>
            <person name="Tondella M.L."/>
            <person name="Williams M.M."/>
        </authorList>
    </citation>
    <scope>NUCLEOTIDE SEQUENCE [LARGE SCALE GENOMIC DNA]</scope>
    <source>
        <strain evidence="2">H720</strain>
    </source>
</reference>
<evidence type="ECO:0008006" key="3">
    <source>
        <dbReference type="Google" id="ProtNLM"/>
    </source>
</evidence>
<evidence type="ECO:0000313" key="1">
    <source>
        <dbReference type="EMBL" id="AZW16625.1"/>
    </source>
</evidence>
<name>A0AAN1RVJ8_9BORD</name>
<dbReference type="GeneID" id="92996177"/>
<evidence type="ECO:0000313" key="2">
    <source>
        <dbReference type="Proteomes" id="UP000282741"/>
    </source>
</evidence>
<proteinExistence type="predicted"/>
<sequence>MTEVNPLSVVHAPTTVGGNPQGLSRALNRLGCKSVALAADQNYLRYETDIVLNQPGDGKWRRERKRWHAIFRILPKFDVVHYNFGTTVAQPHQWQMTGFARPWHRIAYWLRAKYLWGLQYLELASLRRRGIPIFMTYQGDDARQGAYQRQNFEIHIASQVGPQYYSAASDRFKQASIRRMDAWCDMIYALNPDLLRVLPARTRFLPYGHVFLDEWLPVYNQREDRPLRIVHAPSHRGVKGTELVLAALERLKAQGYHFELILVENMANAQARLEYERADVLVDQLFAGWYGGLAVELMALGKPVIVYIRDEDLAYLPEGMAQDLPFIRSRPDEIEQTLRAVLEMPRKDLHARALASRAFVEKWHDPMRIAAGLIEDYRSAVASRLNRA</sequence>
<gene>
    <name evidence="1" type="ORF">CS347_07530</name>
</gene>
<dbReference type="RefSeq" id="WP_032979222.1">
    <property type="nucleotide sequence ID" value="NZ_CP012077.1"/>
</dbReference>
<protein>
    <recommendedName>
        <fullName evidence="3">Glycosyltransferase</fullName>
    </recommendedName>
</protein>
<organism evidence="1 2">
    <name type="scientific">Bordetella hinzii</name>
    <dbReference type="NCBI Taxonomy" id="103855"/>
    <lineage>
        <taxon>Bacteria</taxon>
        <taxon>Pseudomonadati</taxon>
        <taxon>Pseudomonadota</taxon>
        <taxon>Betaproteobacteria</taxon>
        <taxon>Burkholderiales</taxon>
        <taxon>Alcaligenaceae</taxon>
        <taxon>Bordetella</taxon>
    </lineage>
</organism>
<dbReference type="SUPFAM" id="SSF53756">
    <property type="entry name" value="UDP-Glycosyltransferase/glycogen phosphorylase"/>
    <property type="match status" value="1"/>
</dbReference>
<dbReference type="Proteomes" id="UP000282741">
    <property type="component" value="Chromosome"/>
</dbReference>
<dbReference type="AlphaFoldDB" id="A0AAN1RVJ8"/>
<accession>A0AAN1RVJ8</accession>
<dbReference type="EMBL" id="CP024172">
    <property type="protein sequence ID" value="AZW16625.1"/>
    <property type="molecule type" value="Genomic_DNA"/>
</dbReference>